<reference evidence="31 32" key="1">
    <citation type="submission" date="2024-03" db="EMBL/GenBank/DDBJ databases">
        <title>The genome assembly and annotation of the cricket Gryllus longicercus Weissman &amp; Gray.</title>
        <authorList>
            <person name="Szrajer S."/>
            <person name="Gray D."/>
            <person name="Ylla G."/>
        </authorList>
    </citation>
    <scope>NUCLEOTIDE SEQUENCE [LARGE SCALE GENOMIC DNA]</scope>
    <source>
        <strain evidence="31">DAG 2021-001</strain>
        <tissue evidence="31">Whole body minus gut</tissue>
    </source>
</reference>
<evidence type="ECO:0000256" key="13">
    <source>
        <dbReference type="ARBA" id="ARBA00022786"/>
    </source>
</evidence>
<feature type="domain" description="UBA" evidence="28">
    <location>
        <begin position="1394"/>
        <end position="1433"/>
    </location>
</feature>
<dbReference type="GO" id="GO:0061630">
    <property type="term" value="F:ubiquitin protein ligase activity"/>
    <property type="evidence" value="ECO:0007669"/>
    <property type="project" value="UniProtKB-EC"/>
</dbReference>
<feature type="region of interest" description="Disordered" evidence="26">
    <location>
        <begin position="783"/>
        <end position="830"/>
    </location>
</feature>
<feature type="compositionally biased region" description="Low complexity" evidence="26">
    <location>
        <begin position="4317"/>
        <end position="4338"/>
    </location>
</feature>
<dbReference type="CDD" id="cd14288">
    <property type="entry name" value="UBA_HUWE1"/>
    <property type="match status" value="1"/>
</dbReference>
<feature type="region of interest" description="Disordered" evidence="26">
    <location>
        <begin position="2028"/>
        <end position="2065"/>
    </location>
</feature>
<feature type="compositionally biased region" description="Low complexity" evidence="26">
    <location>
        <begin position="3404"/>
        <end position="3443"/>
    </location>
</feature>
<dbReference type="InterPro" id="IPR037197">
    <property type="entry name" value="WWE_dom_sf"/>
</dbReference>
<evidence type="ECO:0000256" key="24">
    <source>
        <dbReference type="ARBA" id="ARBA00082105"/>
    </source>
</evidence>
<evidence type="ECO:0000256" key="26">
    <source>
        <dbReference type="SAM" id="MobiDB-lite"/>
    </source>
</evidence>
<evidence type="ECO:0000256" key="10">
    <source>
        <dbReference type="ARBA" id="ARBA00022679"/>
    </source>
</evidence>
<dbReference type="FunFam" id="3.30.2410.10:FF:000004">
    <property type="entry name" value="E3 ubiquitin-protein ligase HUWE1, variant"/>
    <property type="match status" value="1"/>
</dbReference>
<feature type="region of interest" description="Disordered" evidence="26">
    <location>
        <begin position="4069"/>
        <end position="4118"/>
    </location>
</feature>
<name>A0AAN9VQN9_9ORTH</name>
<evidence type="ECO:0000256" key="17">
    <source>
        <dbReference type="ARBA" id="ARBA00023128"/>
    </source>
</evidence>
<dbReference type="Gene3D" id="3.30.720.50">
    <property type="match status" value="1"/>
</dbReference>
<dbReference type="GO" id="GO:0009966">
    <property type="term" value="P:regulation of signal transduction"/>
    <property type="evidence" value="ECO:0007669"/>
    <property type="project" value="UniProtKB-ARBA"/>
</dbReference>
<feature type="compositionally biased region" description="Basic and acidic residues" evidence="26">
    <location>
        <begin position="4069"/>
        <end position="4082"/>
    </location>
</feature>
<evidence type="ECO:0000256" key="4">
    <source>
        <dbReference type="ARBA" id="ARBA00004496"/>
    </source>
</evidence>
<evidence type="ECO:0000256" key="19">
    <source>
        <dbReference type="ARBA" id="ARBA00023242"/>
    </source>
</evidence>
<dbReference type="EMBL" id="JAZDUA010000109">
    <property type="protein sequence ID" value="KAK7867831.1"/>
    <property type="molecule type" value="Genomic_DNA"/>
</dbReference>
<keyword evidence="13 25" id="KW-0833">Ubl conjugation pathway</keyword>
<keyword evidence="15" id="KW-0090">Biological rhythms</keyword>
<dbReference type="SUPFAM" id="SSF46934">
    <property type="entry name" value="UBA-like"/>
    <property type="match status" value="1"/>
</dbReference>
<feature type="compositionally biased region" description="Polar residues" evidence="26">
    <location>
        <begin position="1059"/>
        <end position="1071"/>
    </location>
</feature>
<feature type="active site" description="Glycyl thioester intermediate" evidence="25">
    <location>
        <position position="4909"/>
    </location>
</feature>
<feature type="compositionally biased region" description="Gly residues" evidence="26">
    <location>
        <begin position="2997"/>
        <end position="3010"/>
    </location>
</feature>
<gene>
    <name evidence="31" type="ORF">R5R35_008271</name>
</gene>
<keyword evidence="9" id="KW-0597">Phosphoprotein</keyword>
<dbReference type="Pfam" id="PF00627">
    <property type="entry name" value="UBA"/>
    <property type="match status" value="1"/>
</dbReference>
<dbReference type="InterPro" id="IPR041918">
    <property type="entry name" value="UBA_HUWE1"/>
</dbReference>
<dbReference type="GO" id="GO:0005739">
    <property type="term" value="C:mitochondrion"/>
    <property type="evidence" value="ECO:0007669"/>
    <property type="project" value="UniProtKB-SubCell"/>
</dbReference>
<dbReference type="GO" id="GO:0006511">
    <property type="term" value="P:ubiquitin-dependent protein catabolic process"/>
    <property type="evidence" value="ECO:0007669"/>
    <property type="project" value="TreeGrafter"/>
</dbReference>
<feature type="region of interest" description="Disordered" evidence="26">
    <location>
        <begin position="2258"/>
        <end position="2329"/>
    </location>
</feature>
<feature type="compositionally biased region" description="Low complexity" evidence="26">
    <location>
        <begin position="2405"/>
        <end position="2415"/>
    </location>
</feature>
<evidence type="ECO:0000256" key="11">
    <source>
        <dbReference type="ARBA" id="ARBA00022763"/>
    </source>
</evidence>
<evidence type="ECO:0000256" key="7">
    <source>
        <dbReference type="ARBA" id="ARBA00022481"/>
    </source>
</evidence>
<protein>
    <recommendedName>
        <fullName evidence="21">E3 ubiquitin-protein ligase HUWE1</fullName>
        <ecNumber evidence="6">2.3.2.26</ecNumber>
    </recommendedName>
    <alternativeName>
        <fullName evidence="22">HECT, UBA and WWE domain-containing protein 1</fullName>
    </alternativeName>
    <alternativeName>
        <fullName evidence="24">HECT-type E3 ubiquitin transferase HUWE1</fullName>
    </alternativeName>
    <alternativeName>
        <fullName evidence="23">Upstream regulatory element-binding protein 1</fullName>
    </alternativeName>
</protein>
<feature type="compositionally biased region" description="Basic and acidic residues" evidence="26">
    <location>
        <begin position="512"/>
        <end position="522"/>
    </location>
</feature>
<evidence type="ECO:0000256" key="3">
    <source>
        <dbReference type="ARBA" id="ARBA00004173"/>
    </source>
</evidence>
<evidence type="ECO:0000256" key="25">
    <source>
        <dbReference type="PROSITE-ProRule" id="PRU00104"/>
    </source>
</evidence>
<keyword evidence="10" id="KW-0808">Transferase</keyword>
<evidence type="ECO:0000259" key="28">
    <source>
        <dbReference type="PROSITE" id="PS50030"/>
    </source>
</evidence>
<keyword evidence="8" id="KW-0963">Cytoplasm</keyword>
<feature type="compositionally biased region" description="Basic and acidic residues" evidence="26">
    <location>
        <begin position="4099"/>
        <end position="4118"/>
    </location>
</feature>
<evidence type="ECO:0000259" key="29">
    <source>
        <dbReference type="PROSITE" id="PS50237"/>
    </source>
</evidence>
<feature type="compositionally biased region" description="Basic and acidic residues" evidence="26">
    <location>
        <begin position="1468"/>
        <end position="1478"/>
    </location>
</feature>
<dbReference type="InterPro" id="IPR025527">
    <property type="entry name" value="HUWE1/Rev1_UBM"/>
</dbReference>
<dbReference type="GO" id="GO:0030154">
    <property type="term" value="P:cell differentiation"/>
    <property type="evidence" value="ECO:0007669"/>
    <property type="project" value="UniProtKB-KW"/>
</dbReference>
<dbReference type="GO" id="GO:0005634">
    <property type="term" value="C:nucleus"/>
    <property type="evidence" value="ECO:0007669"/>
    <property type="project" value="UniProtKB-SubCell"/>
</dbReference>
<dbReference type="FunFam" id="3.30.2160.10:FF:000007">
    <property type="entry name" value="E3 ubiquitin-protein ligase HUWE1 isoform X2"/>
    <property type="match status" value="1"/>
</dbReference>
<keyword evidence="16" id="KW-0238">DNA-binding</keyword>
<feature type="transmembrane region" description="Helical" evidence="27">
    <location>
        <begin position="119"/>
        <end position="141"/>
    </location>
</feature>
<feature type="compositionally biased region" description="Acidic residues" evidence="26">
    <location>
        <begin position="2416"/>
        <end position="2459"/>
    </location>
</feature>
<keyword evidence="17" id="KW-0496">Mitochondrion</keyword>
<feature type="domain" description="HECT" evidence="29">
    <location>
        <begin position="4606"/>
        <end position="4942"/>
    </location>
</feature>
<feature type="region of interest" description="Disordered" evidence="26">
    <location>
        <begin position="3220"/>
        <end position="3286"/>
    </location>
</feature>
<evidence type="ECO:0000256" key="6">
    <source>
        <dbReference type="ARBA" id="ARBA00012485"/>
    </source>
</evidence>
<feature type="region of interest" description="Disordered" evidence="26">
    <location>
        <begin position="2693"/>
        <end position="2738"/>
    </location>
</feature>
<organism evidence="31 32">
    <name type="scientific">Gryllus longicercus</name>
    <dbReference type="NCBI Taxonomy" id="2509291"/>
    <lineage>
        <taxon>Eukaryota</taxon>
        <taxon>Metazoa</taxon>
        <taxon>Ecdysozoa</taxon>
        <taxon>Arthropoda</taxon>
        <taxon>Hexapoda</taxon>
        <taxon>Insecta</taxon>
        <taxon>Pterygota</taxon>
        <taxon>Neoptera</taxon>
        <taxon>Polyneoptera</taxon>
        <taxon>Orthoptera</taxon>
        <taxon>Ensifera</taxon>
        <taxon>Gryllidea</taxon>
        <taxon>Grylloidea</taxon>
        <taxon>Gryllidae</taxon>
        <taxon>Gryllinae</taxon>
        <taxon>Gryllus</taxon>
    </lineage>
</organism>
<keyword evidence="27" id="KW-0472">Membrane</keyword>
<feature type="compositionally biased region" description="Low complexity" evidence="26">
    <location>
        <begin position="1360"/>
        <end position="1382"/>
    </location>
</feature>
<comment type="subcellular location">
    <subcellularLocation>
        <location evidence="4">Cytoplasm</location>
    </subcellularLocation>
    <subcellularLocation>
        <location evidence="3">Mitochondrion</location>
    </subcellularLocation>
    <subcellularLocation>
        <location evidence="2">Nucleus</location>
    </subcellularLocation>
</comment>
<dbReference type="SMART" id="SM00165">
    <property type="entry name" value="UBA"/>
    <property type="match status" value="1"/>
</dbReference>
<dbReference type="PANTHER" id="PTHR11254:SF67">
    <property type="entry name" value="E3 UBIQUITIN-PROTEIN LIGASE HUWE1"/>
    <property type="match status" value="1"/>
</dbReference>
<comment type="pathway">
    <text evidence="5">Protein modification; protein ubiquitination.</text>
</comment>
<dbReference type="Pfam" id="PF06025">
    <property type="entry name" value="DUF913"/>
    <property type="match status" value="1"/>
</dbReference>
<dbReference type="Gene3D" id="3.30.2410.10">
    <property type="entry name" value="Hect, E3 ligase catalytic domain"/>
    <property type="match status" value="1"/>
</dbReference>
<dbReference type="InterPro" id="IPR035983">
    <property type="entry name" value="Hect_E3_ubiquitin_ligase"/>
</dbReference>
<evidence type="ECO:0000256" key="16">
    <source>
        <dbReference type="ARBA" id="ARBA00023125"/>
    </source>
</evidence>
<evidence type="ECO:0000256" key="2">
    <source>
        <dbReference type="ARBA" id="ARBA00004123"/>
    </source>
</evidence>
<feature type="region of interest" description="Disordered" evidence="26">
    <location>
        <begin position="1740"/>
        <end position="1777"/>
    </location>
</feature>
<dbReference type="InterPro" id="IPR015940">
    <property type="entry name" value="UBA"/>
</dbReference>
<keyword evidence="32" id="KW-1185">Reference proteome</keyword>
<feature type="compositionally biased region" description="Polar residues" evidence="26">
    <location>
        <begin position="2028"/>
        <end position="2039"/>
    </location>
</feature>
<evidence type="ECO:0000256" key="12">
    <source>
        <dbReference type="ARBA" id="ARBA00022782"/>
    </source>
</evidence>
<feature type="region of interest" description="Disordered" evidence="26">
    <location>
        <begin position="3859"/>
        <end position="3885"/>
    </location>
</feature>
<keyword evidence="27" id="KW-0812">Transmembrane</keyword>
<comment type="catalytic activity">
    <reaction evidence="1">
        <text>S-ubiquitinyl-[E2 ubiquitin-conjugating enzyme]-L-cysteine + [acceptor protein]-L-lysine = [E2 ubiquitin-conjugating enzyme]-L-cysteine + N(6)-ubiquitinyl-[acceptor protein]-L-lysine.</text>
        <dbReference type="EC" id="2.3.2.26"/>
    </reaction>
</comment>
<dbReference type="SUPFAM" id="SSF48371">
    <property type="entry name" value="ARM repeat"/>
    <property type="match status" value="1"/>
</dbReference>
<comment type="caution">
    <text evidence="31">The sequence shown here is derived from an EMBL/GenBank/DDBJ whole genome shotgun (WGS) entry which is preliminary data.</text>
</comment>
<feature type="compositionally biased region" description="Acidic residues" evidence="26">
    <location>
        <begin position="800"/>
        <end position="811"/>
    </location>
</feature>
<sequence length="4942" mass="546392">MKIDRSRLKKSTSEVPAECQALIDKLRSCTQNELLDELKAIDAWTFGKCELYHWIDILDIFDSILEEGARQISPNNWIINCDLQENEQVKVLLLWILRFTTLLIEHSFSRHLYNSMEHLIALLASCDMNVVLAVLNLLYMFSKRSNFLQRINNEKRVALIQRLTYLAENWGARHGYSLSNCVANKPIQEYPPETTTLHYEYYAEVTDITQTVSGKNKSYSVAPVVIHIEKLHTLNKTPAEIMNDIVLRYPPPRDKQVLMMLFTYIRSAVNFPNYPVRLLCVQARLQALSVLAYSNALAECAHTLLYEGLVEELRNVLHIAVDDQVEIRASAVRTLTSIIHLDRNPHFPKKSGSRLSMIIDVTGASSYHGFLPTLTRSCIYDLIRGDSKYEYFPPYEFRVEKYSLPLATSLFSFLYHLASYEAGGEALVSCGMMDSLLQVIDWPGHELEHITFVTRAVRVIDLITNIEMQGFQARGGLTSFINRLEMEVNICRKEQPFEIPTADSSPPDDEEMRPPEDERPPVLEEMDVEPAASRESGVNPPSLPEGAHPPHSDAGGESSILRRQKEYDAAKTGKMCLPQRAALLKSMLNFLKKAIQDTSFADSIRHIMDGSLPSSLRHIISNAEYYGPSLFLLATDVVTVYVFQEPSLLSSLQDNGLTHVVLEALLVKDVPATREVLGSLPNVFSALCLNDRGLAQFIVCNPFESLFKVLLSPVYLGAMRRRRTTDPIGDTASNLGNAMDELMRHQPTLKSSATSAIIKLLEELCELGRDPKYVCWRAQNRMDVSPTPAPRPSTSNEGGSSDEEEEDEEEASTSSHTQREETTTETTNLSERQPVALLDYIINVMKFVDAILSNNSTDDHCREFVAQKGLPPLMSILGLPNLPVDYPVTAAAQAVATVCKSILNLSHEPQVLKIGLMQLSVVLDSLRPLHCPIEEPGSSVLLHELATAPNLETAFSTASATPLLHAMSAAHGYVVMFVHVCRTGQTEIRSLSISHWASELGLSVLRGLARLYSSLVWESTLLLALCSDDIIPADSRFGKEDLEKLLPPELRSDDAPWRSTPNEAGSSSTSVEAMNTDDDIQVIVEECGYKTKEGSRQLPSAIQLKYIRPLLGASSRLGRALAELFGLLVKLCVGSPMRQRRGQQLTTSTPLVPSPPARAVAGALTDLLVDGLNWKLLPSTRITKFKFTFLICSVGFTSPMLGDEKKCAYHLMLQKFGSLGFTAFLDTFYWAISGGHKFDAYNGLEHPDLPEGTGEFLDAWLLLLEKLVNPKNVLESPHTISVKHGIIYKPFDAVSYLHKIHQRAFVAVGHLWGKKPLKHYGPRMSDTMMAIFKHILRGEKIWLEHCRKNKDRAAQPGEGSSASSSTTQNVSGDSSTSGSTTTRRPVDLDTPEPEVNQEALNQLMDMGFSRDHCVEALFHTSSVEQATEYLLTYPLTHNRPAHHSSMDVDLTEEDQMSRAISLSLGEKISSDSENKETQKQSLEPGMELDESLLIDKFTEHVLKDCLQLMDEIPDTVFRACELLVAVAKRNGKAWCLEMLNDLTFEIATRIYYMIGIMESPRVKPSEVVTELVESDAAIKAAVRIHLFTLLFEPWLQGPQEMRLACIEVVAQTCINEGCSQLLIKAQKVLAAHGQPVTPKWMAPLILLIDLFEKVAVITHRKNEMLKVTNNVWRWFDLTSGKWTAYSVSNNKIINEAYWNGESAVRLNCGRRRYVIHFNYMIQTNEESGSRRPVTMSLVCREKTEGKDYPPRSEKKDDKEPDKMDTDASEEDEQRKKFKKMNSVARDVQEALVRACVGILALPANTDTLHAAMRLCLRLSRGYENARTFAKLGGVGYLLNLTKASSFGGFQELATMLIRHAIEEPVTLRHAMEKVIRSRTLPNIPPPYKEILYLMRNTSSCVCRDPNAYLEVACDILRCDLNLLPKRSEEDDPRLLVKAQPSRWNTALVMQEDAAVQVISDLLNALTRVVLCSEKADEPEPDKEKPPTKKNVYCSYNVLPVHNTLMHRYPGDPLLPDAIEDREQVRMFHQNNDTSNNSQKTSKDEEGEHSVQAPQRNDGEKSGPLMPKSSILKILADAVRSYSACAKLIIDHTYTAGMSELVIEDCTALAFILDKLIPVNENQYDRECQSTARMLISAIASCNHTPEAQTTLVCELKAALLRSLAMPESVEKHTRIANLSAIILHTIENCPPLVNQPQTPSMKLHQYSNNVNNIVKVMLRKGLLTDLARIAHYMDLSSPHVVNSINAVLKPLETLSRIVNQPSTTPPSKAGKAKPQVHANGSAEHTGTTTSEATHAQGEETVEDAENTDHDISGTAESLEPTSESQVQEDVVDDAVLDDVMDQLLERDGVGSNEENILNASFTVEPEPQSNRMETDDVHTPPIRNQSSLPYGNEDDDTQDVDRVQSSDSDSGSNPSDDPDEEVNNVDDDDDDDDEEEEDEEGDDNEDEEGGSGYDEDGLEFFESDDGLFRIPGLDRENEDILMIQYSDPDLSGPGPHVPWNSNSFPIPLGIFEDPGNGNEATAVNRLTPNHPLLTARHPSDTNNLTGPRAQRGNRPRRYQYLQLNGRSPNPPVILQRLLGPGNHDLSITTNQAGYRDATRVVVMDNGMGLFANTNSEEEQIDFVDQSGYLFGPSLTATLGNIPTALWWWCEEGKLLDGDSQPDCVVANASKVIEVLEITKAEEIALRRERFRKRMEEEESKKRKEEKKISTEGDTEVASTSSGQPARRSSIATGNTDVASATESLAESIVESVLRPTLQSQPPPVDGPVFSELTTGLLCSLSEILPSVTAPQNPLPRYSRSGYPLNEFGYSHPDDVFVYDSSPESESSQRHLSRGSSLMTFHQASEASDSAERSMGAGAGGSGSANASARVPPVITITDSPDISSTDTPPVITITNSSPERTYESSPENSFTNTPVITIPGSPPQAINTGTPPVITISNTPPEPATSNAPPVITITSTPMGSPHSPAFTIPDDTASVIAIGDDSPAVITISDDDDGCDGGSSGGDSGGSSRGGEDDGGGSRSSGCGDGCGGGGIGDGDGNRGGNGVSCGGNRNGTCSSDSVCGNHSFAHHARSAASIDIMALNTLEQNSNIPQFNGTGADDDFPHENHSHGAMYLASTDGNILQAPEEYNCLEELYDDNHPPPLIPLENLTDDRPPPLIPLDEVQIIRHVRHQSVSTHIRTITASASHLHLTSDTHTVDNSSTNYANRENRFQAIERLNFNSDQPSNDYMDYQDGIFGNENNANESNDLSGAPAVGSSGVDDEDDDDDDDDDDDEDEEDIIGSMSLCSGEAASILMEELNRMEQSDPAERTVETSRSHVDSEPRLHQRMDIAFNDVSTIILDHSNHNILEDDRMTSAEVTSADNAISNSWQSTDHDPEHIHCSQQFSEEIDNLTSAEQTMQSDGAAPAAGATTAPAPASAAPPAGAAAATVTPPPTTTTTTTTTAATTAVAASVTTTTTTAAAAVAATTTTTTATAAAVPASVTSATVAMAAAPPPPPPPVDGEPELPEGVDPSFLAALPDEVREEVIAEQLRLQRLRQRAVQQSSETAPTSVTEVNPEFLAALPPAIQEEVLAQQRMEQQRQAAATANPNDPVDAAAFFQNLQPSLRQAILTDMEDSQISVLPPDLAQEAQNLRREWEARNRQLMQERFFSHVSHNNSALSSILRNTGRVGSARYAIHAVPQRAQWNPWNTRPDPHPAMPLASHGLRLRGRQLLDHEALACLLVLLFLDEPKLNTARLHRVLRNLCYHGPTREWVIKALLSILDLCTEPKRDGRRKPQYNFFSTPQWLNVKMDTALGLRARVFNIGHQAGKRGNRSLETTGITVHKRAAPVIIRHTLEVLISLAKTFPGYFLPLKSKSNDKDACKDGGSKSRASTSAGPSGSKSSRNDLANFWDILLKLDSTTYSKKGKSVARSHCLPGPVCDDEHHTHSFESSPFGQLMKMLQKFPGYGPTLVDKMLRLLSLISIGLPEINPYLRHREHAEGKKSEERDESVPVSKEYVRKIMTQLELQTCSEEGLEDATALLLNLSNCPDPTKEIIYGVLINGAINTANFVSQLLRGVQMELDDVNSRWDQDPFDDKDNNDADENVISDSDEEYESSDNHDTNQSDSSEMKENNCESERMYNSYDDSGLQDENYETLQEDYDTLQDYEGEGEENENDNDNEDSGDGEYDYVDANDDTTGFGDVDSFGDEVDVYCDEDNGENGDNDDYNNGVGEEVNKEENVDNAGDNFNDGEEQDATTGELNKGIVPDRFTNGTVVVSAPVKVKGCYDVFMPSLNSLTKRTSTQAFFLRMLRVIVQIRESVRMSRRRRQENNDNTAGGTATSTTSTTLTTTTTTTAATATTTNAMTTTTTATTTPATAAATAVSQTTTSSLTTTTATTTAATTAATAAKTKDEEPVLPPLSQELEQIDHLWDTLSSVLTKLAETPDNHHAVMSLQPTVEAFFLVHSTTGEEQRSVYEGRLDPSLGAAHGTYPEAPLAPVSPLQPDADGSAGNNAQQSPVFQSSTWEQSSPPVTLNPDQQKFLKFAEKHRAVLNQILRQASTHLADGPFAVLVDHTRVLDFDVKRKYFRSELERMDEGIRREELAVHVRRSHVFEDSFRELHRRTIDEWKNRFYIVFEGEEGQDAGGLLREWYVIISREIFNPMYALFTTSPGDRVTYMINQSSHCNPNHLCYFKFVGRVIAKAIYDNKLLECYFTRSFYKHILGIHVKHTDMESEDYSFYQGLVYLMEHHVSDLGYDLTFSAEVQEFGVTDVRDLIPNGRNIPVTESNKMDYIRLVCQMKMTGAIRKQINAFLEGFYDIIPKRLISIFNEQELELLISGMPNVDIEDLKANTEYHKYQPNSLQIQWFWRALRGFDQADRAKFLQFVTGTSKVPLQGFAALEGMNGVQKFQIHRDDRSTDRLPSAHTCFNQLDLPVYETYDKLRTYLLKAIHECSEGFGFA</sequence>
<evidence type="ECO:0000256" key="14">
    <source>
        <dbReference type="ARBA" id="ARBA00022990"/>
    </source>
</evidence>
<dbReference type="Pfam" id="PF06012">
    <property type="entry name" value="DUF908"/>
    <property type="match status" value="1"/>
</dbReference>
<feature type="compositionally biased region" description="Polar residues" evidence="26">
    <location>
        <begin position="3238"/>
        <end position="3248"/>
    </location>
</feature>
<dbReference type="GO" id="GO:0000209">
    <property type="term" value="P:protein polyubiquitination"/>
    <property type="evidence" value="ECO:0007669"/>
    <property type="project" value="TreeGrafter"/>
</dbReference>
<dbReference type="Pfam" id="PF02825">
    <property type="entry name" value="WWE"/>
    <property type="match status" value="1"/>
</dbReference>
<feature type="compositionally biased region" description="Basic and acidic residues" evidence="26">
    <location>
        <begin position="3859"/>
        <end position="3869"/>
    </location>
</feature>
<accession>A0AAN9VQN9</accession>
<dbReference type="Gene3D" id="1.10.8.10">
    <property type="entry name" value="DNA helicase RuvA subunit, C-terminal domain"/>
    <property type="match status" value="1"/>
</dbReference>
<keyword evidence="14" id="KW-0007">Acetylation</keyword>
<evidence type="ECO:0000256" key="23">
    <source>
        <dbReference type="ARBA" id="ARBA00081858"/>
    </source>
</evidence>
<feature type="region of interest" description="Disordered" evidence="26">
    <location>
        <begin position="4150"/>
        <end position="4172"/>
    </location>
</feature>
<feature type="region of interest" description="Disordered" evidence="26">
    <location>
        <begin position="4219"/>
        <end position="4240"/>
    </location>
</feature>
<evidence type="ECO:0000256" key="1">
    <source>
        <dbReference type="ARBA" id="ARBA00000885"/>
    </source>
</evidence>
<dbReference type="GO" id="GO:0003677">
    <property type="term" value="F:DNA binding"/>
    <property type="evidence" value="ECO:0007669"/>
    <property type="project" value="UniProtKB-KW"/>
</dbReference>
<dbReference type="Gene3D" id="3.30.2160.10">
    <property type="entry name" value="Hect, E3 ligase catalytic domain"/>
    <property type="match status" value="1"/>
</dbReference>
<dbReference type="FunFam" id="3.90.1750.10:FF:000026">
    <property type="entry name" value="E3 ubiquitin-protein ligase HACE1"/>
    <property type="match status" value="1"/>
</dbReference>
<feature type="region of interest" description="Disordered" evidence="26">
    <location>
        <begin position="3395"/>
        <end position="3443"/>
    </location>
</feature>
<dbReference type="FunFam" id="1.10.8.10:FF:000019">
    <property type="entry name" value="Putative e3 ubiquitin-protein ligase huwe1 isoform x2"/>
    <property type="match status" value="1"/>
</dbReference>
<dbReference type="GO" id="GO:0006281">
    <property type="term" value="P:DNA repair"/>
    <property type="evidence" value="ECO:0007669"/>
    <property type="project" value="UniProtKB-KW"/>
</dbReference>
<dbReference type="SUPFAM" id="SSF56204">
    <property type="entry name" value="Hect, E3 ligase catalytic domain"/>
    <property type="match status" value="1"/>
</dbReference>
<feature type="compositionally biased region" description="Acidic residues" evidence="26">
    <location>
        <begin position="3259"/>
        <end position="3279"/>
    </location>
</feature>
<dbReference type="Pfam" id="PF14377">
    <property type="entry name" value="UBM"/>
    <property type="match status" value="3"/>
</dbReference>
<evidence type="ECO:0000256" key="20">
    <source>
        <dbReference type="ARBA" id="ARBA00034494"/>
    </source>
</evidence>
<comment type="similarity">
    <text evidence="20">Belongs to the UPL family. TOM1/PTR1 subfamily.</text>
</comment>
<dbReference type="FunFam" id="3.90.1750.10:FF:000003">
    <property type="entry name" value="E3 ubiquitin-protein ligase UPL1"/>
    <property type="match status" value="1"/>
</dbReference>
<feature type="compositionally biased region" description="Polar residues" evidence="26">
    <location>
        <begin position="2282"/>
        <end position="2293"/>
    </location>
</feature>
<feature type="compositionally biased region" description="Basic and acidic residues" evidence="26">
    <location>
        <begin position="2693"/>
        <end position="2710"/>
    </location>
</feature>
<feature type="region of interest" description="Disordered" evidence="26">
    <location>
        <begin position="1050"/>
        <end position="1071"/>
    </location>
</feature>
<dbReference type="InterPro" id="IPR009060">
    <property type="entry name" value="UBA-like_sf"/>
</dbReference>
<evidence type="ECO:0000313" key="31">
    <source>
        <dbReference type="EMBL" id="KAK7867831.1"/>
    </source>
</evidence>
<dbReference type="SMART" id="SM00119">
    <property type="entry name" value="HECTc"/>
    <property type="match status" value="1"/>
</dbReference>
<dbReference type="PANTHER" id="PTHR11254">
    <property type="entry name" value="HECT DOMAIN UBIQUITIN-PROTEIN LIGASE"/>
    <property type="match status" value="1"/>
</dbReference>
<evidence type="ECO:0000256" key="15">
    <source>
        <dbReference type="ARBA" id="ARBA00023108"/>
    </source>
</evidence>
<feature type="region of interest" description="Disordered" evidence="26">
    <location>
        <begin position="495"/>
        <end position="558"/>
    </location>
</feature>
<dbReference type="GO" id="GO:0048511">
    <property type="term" value="P:rhythmic process"/>
    <property type="evidence" value="ECO:0007669"/>
    <property type="project" value="UniProtKB-KW"/>
</dbReference>
<feature type="compositionally biased region" description="Polar residues" evidence="26">
    <location>
        <begin position="2729"/>
        <end position="2738"/>
    </location>
</feature>
<feature type="region of interest" description="Disordered" evidence="26">
    <location>
        <begin position="4468"/>
        <end position="4515"/>
    </location>
</feature>
<feature type="region of interest" description="Disordered" evidence="26">
    <location>
        <begin position="4306"/>
        <end position="4338"/>
    </location>
</feature>
<evidence type="ECO:0000256" key="18">
    <source>
        <dbReference type="ARBA" id="ARBA00023204"/>
    </source>
</evidence>
<evidence type="ECO:0000256" key="21">
    <source>
        <dbReference type="ARBA" id="ARBA00067583"/>
    </source>
</evidence>
<dbReference type="PROSITE" id="PS50030">
    <property type="entry name" value="UBA"/>
    <property type="match status" value="1"/>
</dbReference>
<feature type="domain" description="WWE" evidence="30">
    <location>
        <begin position="1658"/>
        <end position="1735"/>
    </location>
</feature>
<dbReference type="PROSITE" id="PS50237">
    <property type="entry name" value="HECT"/>
    <property type="match status" value="1"/>
</dbReference>
<evidence type="ECO:0000256" key="8">
    <source>
        <dbReference type="ARBA" id="ARBA00022490"/>
    </source>
</evidence>
<dbReference type="InterPro" id="IPR000569">
    <property type="entry name" value="HECT_dom"/>
</dbReference>
<keyword evidence="11" id="KW-0227">DNA damage</keyword>
<dbReference type="EC" id="2.3.2.26" evidence="6"/>
<dbReference type="SUPFAM" id="SSF117839">
    <property type="entry name" value="WWE domain"/>
    <property type="match status" value="1"/>
</dbReference>
<keyword evidence="7" id="KW-0488">Methylation</keyword>
<keyword evidence="18" id="KW-0234">DNA repair</keyword>
<proteinExistence type="inferred from homology"/>
<evidence type="ECO:0000256" key="22">
    <source>
        <dbReference type="ARBA" id="ARBA00080066"/>
    </source>
</evidence>
<feature type="compositionally biased region" description="Polar residues" evidence="26">
    <location>
        <begin position="2833"/>
        <end position="2847"/>
    </location>
</feature>
<evidence type="ECO:0000313" key="32">
    <source>
        <dbReference type="Proteomes" id="UP001378592"/>
    </source>
</evidence>
<feature type="compositionally biased region" description="Acidic residues" evidence="26">
    <location>
        <begin position="4083"/>
        <end position="4098"/>
    </location>
</feature>
<dbReference type="Pfam" id="PF00632">
    <property type="entry name" value="HECT"/>
    <property type="match status" value="1"/>
</dbReference>
<dbReference type="InterPro" id="IPR050409">
    <property type="entry name" value="E3_ubiq-protein_ligase"/>
</dbReference>
<feature type="region of interest" description="Disordered" evidence="26">
    <location>
        <begin position="2530"/>
        <end position="2555"/>
    </location>
</feature>
<dbReference type="InterPro" id="IPR010309">
    <property type="entry name" value="E3_Ub_ligase_DUF908"/>
</dbReference>
<feature type="compositionally biased region" description="Basic and acidic residues" evidence="26">
    <location>
        <begin position="1740"/>
        <end position="1765"/>
    </location>
</feature>
<dbReference type="Proteomes" id="UP001378592">
    <property type="component" value="Unassembled WGS sequence"/>
</dbReference>
<dbReference type="InterPro" id="IPR016024">
    <property type="entry name" value="ARM-type_fold"/>
</dbReference>
<dbReference type="CDD" id="cd00078">
    <property type="entry name" value="HECTc"/>
    <property type="match status" value="1"/>
</dbReference>
<dbReference type="InterPro" id="IPR010314">
    <property type="entry name" value="E3_Ub_ligase_DUF913"/>
</dbReference>
<dbReference type="InterPro" id="IPR004170">
    <property type="entry name" value="WWE_dom"/>
</dbReference>
<dbReference type="Gene3D" id="3.90.1750.10">
    <property type="entry name" value="Hect, E3 ligase catalytic domains"/>
    <property type="match status" value="1"/>
</dbReference>
<feature type="region of interest" description="Disordered" evidence="26">
    <location>
        <begin position="3301"/>
        <end position="3321"/>
    </location>
</feature>
<feature type="region of interest" description="Disordered" evidence="26">
    <location>
        <begin position="2985"/>
        <end position="3023"/>
    </location>
</feature>
<dbReference type="PROSITE" id="PS50918">
    <property type="entry name" value="WWE"/>
    <property type="match status" value="1"/>
</dbReference>
<keyword evidence="12" id="KW-0221">Differentiation</keyword>
<dbReference type="Gene3D" id="6.10.250.1630">
    <property type="match status" value="1"/>
</dbReference>
<feature type="compositionally biased region" description="Polar residues" evidence="26">
    <location>
        <begin position="2360"/>
        <end position="2371"/>
    </location>
</feature>
<evidence type="ECO:0000256" key="5">
    <source>
        <dbReference type="ARBA" id="ARBA00004906"/>
    </source>
</evidence>
<feature type="region of interest" description="Disordered" evidence="26">
    <location>
        <begin position="2818"/>
        <end position="2910"/>
    </location>
</feature>
<feature type="compositionally biased region" description="Low complexity" evidence="26">
    <location>
        <begin position="3873"/>
        <end position="3884"/>
    </location>
</feature>
<keyword evidence="19" id="KW-0539">Nucleus</keyword>
<keyword evidence="27" id="KW-1133">Transmembrane helix</keyword>
<feature type="region of interest" description="Disordered" evidence="26">
    <location>
        <begin position="1350"/>
        <end position="1393"/>
    </location>
</feature>
<evidence type="ECO:0000256" key="27">
    <source>
        <dbReference type="SAM" id="Phobius"/>
    </source>
</evidence>
<evidence type="ECO:0000256" key="9">
    <source>
        <dbReference type="ARBA" id="ARBA00022553"/>
    </source>
</evidence>
<feature type="region of interest" description="Disordered" evidence="26">
    <location>
        <begin position="2360"/>
        <end position="2459"/>
    </location>
</feature>
<feature type="compositionally biased region" description="Polar residues" evidence="26">
    <location>
        <begin position="4492"/>
        <end position="4515"/>
    </location>
</feature>
<feature type="compositionally biased region" description="Polar residues" evidence="26">
    <location>
        <begin position="2876"/>
        <end position="2910"/>
    </location>
</feature>
<feature type="region of interest" description="Disordered" evidence="26">
    <location>
        <begin position="1464"/>
        <end position="1484"/>
    </location>
</feature>
<evidence type="ECO:0000259" key="30">
    <source>
        <dbReference type="PROSITE" id="PS50918"/>
    </source>
</evidence>